<evidence type="ECO:0000256" key="3">
    <source>
        <dbReference type="ARBA" id="ARBA00023157"/>
    </source>
</evidence>
<evidence type="ECO:0000256" key="2">
    <source>
        <dbReference type="ARBA" id="ARBA00022900"/>
    </source>
</evidence>
<evidence type="ECO:0000256" key="4">
    <source>
        <dbReference type="SAM" id="MobiDB-lite"/>
    </source>
</evidence>
<reference evidence="6 7" key="1">
    <citation type="submission" date="2015-09" db="EMBL/GenBank/DDBJ databases">
        <title>Draft genome of the parasitic nematode Teladorsagia circumcincta isolate WARC Sus (inbred).</title>
        <authorList>
            <person name="Mitreva M."/>
        </authorList>
    </citation>
    <scope>NUCLEOTIDE SEQUENCE [LARGE SCALE GENOMIC DNA]</scope>
    <source>
        <strain evidence="6 7">S</strain>
    </source>
</reference>
<dbReference type="CDD" id="cd19941">
    <property type="entry name" value="TIL"/>
    <property type="match status" value="2"/>
</dbReference>
<proteinExistence type="predicted"/>
<sequence>MPMEDALTPTTALQGPIVCPAICDPPACACRDGFYRNAAGRCVNANSCPSRCGANEVLNQCGNRCEGKCENVGQARGAGRALFAIASDGYADGPQTAGPCPPNEHYGPCGNFCELTCDDKLNQEHLLPCIEICGAPACVCDDGFLREWRTKSCVLIAKSSCPKWDLAKILFTEMDSEPLPLVLRSVKSQATSGPGIRYCVSDGYPGSSPVLTGLSQPITGFSQPIAPISIPSPTSNPGPFPNFPIPPPGIPAPRNPPAPPSMGALPPGVRPPSPPRMTGNGAAVRPAAPSRPSPSRPLPPPGKLFKITIFLAETVEKYMKGSIVSDTIADN</sequence>
<evidence type="ECO:0000259" key="5">
    <source>
        <dbReference type="Pfam" id="PF01826"/>
    </source>
</evidence>
<feature type="region of interest" description="Disordered" evidence="4">
    <location>
        <begin position="229"/>
        <end position="302"/>
    </location>
</feature>
<dbReference type="OrthoDB" id="5876692at2759"/>
<dbReference type="GO" id="GO:0004867">
    <property type="term" value="F:serine-type endopeptidase inhibitor activity"/>
    <property type="evidence" value="ECO:0007669"/>
    <property type="project" value="UniProtKB-KW"/>
</dbReference>
<keyword evidence="1" id="KW-0646">Protease inhibitor</keyword>
<accession>A0A2G9ULD9</accession>
<keyword evidence="3" id="KW-1015">Disulfide bond</keyword>
<dbReference type="Pfam" id="PF01826">
    <property type="entry name" value="TIL"/>
    <property type="match status" value="1"/>
</dbReference>
<feature type="domain" description="TIL" evidence="5">
    <location>
        <begin position="100"/>
        <end position="156"/>
    </location>
</feature>
<dbReference type="InterPro" id="IPR036084">
    <property type="entry name" value="Ser_inhib-like_sf"/>
</dbReference>
<dbReference type="Proteomes" id="UP000230423">
    <property type="component" value="Unassembled WGS sequence"/>
</dbReference>
<feature type="compositionally biased region" description="Pro residues" evidence="4">
    <location>
        <begin position="234"/>
        <end position="260"/>
    </location>
</feature>
<evidence type="ECO:0000313" key="7">
    <source>
        <dbReference type="Proteomes" id="UP000230423"/>
    </source>
</evidence>
<keyword evidence="2" id="KW-0722">Serine protease inhibitor</keyword>
<dbReference type="SUPFAM" id="SSF57567">
    <property type="entry name" value="Serine protease inhibitors"/>
    <property type="match status" value="2"/>
</dbReference>
<dbReference type="EMBL" id="KZ346060">
    <property type="protein sequence ID" value="PIO71081.1"/>
    <property type="molecule type" value="Genomic_DNA"/>
</dbReference>
<protein>
    <submittedName>
        <fullName evidence="6">Trypsin Inhibitor like cysteine rich domain protein</fullName>
    </submittedName>
</protein>
<evidence type="ECO:0000313" key="6">
    <source>
        <dbReference type="EMBL" id="PIO71081.1"/>
    </source>
</evidence>
<dbReference type="InterPro" id="IPR051368">
    <property type="entry name" value="SerProtInhib-TIL_Domain"/>
</dbReference>
<evidence type="ECO:0000256" key="1">
    <source>
        <dbReference type="ARBA" id="ARBA00022690"/>
    </source>
</evidence>
<dbReference type="PANTHER" id="PTHR23259:SF70">
    <property type="entry name" value="ACCESSORY GLAND PROTEIN ACP62F-RELATED"/>
    <property type="match status" value="1"/>
</dbReference>
<name>A0A2G9ULD9_TELCI</name>
<gene>
    <name evidence="6" type="ORF">TELCIR_07029</name>
</gene>
<organism evidence="6 7">
    <name type="scientific">Teladorsagia circumcincta</name>
    <name type="common">Brown stomach worm</name>
    <name type="synonym">Ostertagia circumcincta</name>
    <dbReference type="NCBI Taxonomy" id="45464"/>
    <lineage>
        <taxon>Eukaryota</taxon>
        <taxon>Metazoa</taxon>
        <taxon>Ecdysozoa</taxon>
        <taxon>Nematoda</taxon>
        <taxon>Chromadorea</taxon>
        <taxon>Rhabditida</taxon>
        <taxon>Rhabditina</taxon>
        <taxon>Rhabditomorpha</taxon>
        <taxon>Strongyloidea</taxon>
        <taxon>Trichostrongylidae</taxon>
        <taxon>Teladorsagia</taxon>
    </lineage>
</organism>
<dbReference type="InterPro" id="IPR002919">
    <property type="entry name" value="TIL_dom"/>
</dbReference>
<dbReference type="AlphaFoldDB" id="A0A2G9ULD9"/>
<feature type="compositionally biased region" description="Pro residues" evidence="4">
    <location>
        <begin position="289"/>
        <end position="302"/>
    </location>
</feature>
<keyword evidence="7" id="KW-1185">Reference proteome</keyword>
<dbReference type="PANTHER" id="PTHR23259">
    <property type="entry name" value="RIDDLE"/>
    <property type="match status" value="1"/>
</dbReference>
<dbReference type="Gene3D" id="2.10.25.10">
    <property type="entry name" value="Laminin"/>
    <property type="match status" value="2"/>
</dbReference>